<comment type="caution">
    <text evidence="2">The sequence shown here is derived from an EMBL/GenBank/DDBJ whole genome shotgun (WGS) entry which is preliminary data.</text>
</comment>
<evidence type="ECO:0000256" key="1">
    <source>
        <dbReference type="SAM" id="Phobius"/>
    </source>
</evidence>
<keyword evidence="1" id="KW-0472">Membrane</keyword>
<organism evidence="2 3">
    <name type="scientific">Candidatus Vogelbacteria bacterium RIFOXYD1_FULL_51_18</name>
    <dbReference type="NCBI Taxonomy" id="1802440"/>
    <lineage>
        <taxon>Bacteria</taxon>
        <taxon>Candidatus Vogeliibacteriota</taxon>
    </lineage>
</organism>
<name>A0A1G2QJU4_9BACT</name>
<gene>
    <name evidence="2" type="ORF">A2569_00345</name>
</gene>
<sequence length="74" mass="8426">MKNMRKRGFVGVIVLIIIGVIILGYFKIDLRDVFTRPEITQNLSFAREFAVGAFNTYIRAPFEKARSASSTALW</sequence>
<dbReference type="STRING" id="1802440.A2569_00345"/>
<feature type="transmembrane region" description="Helical" evidence="1">
    <location>
        <begin position="7"/>
        <end position="26"/>
    </location>
</feature>
<keyword evidence="1" id="KW-1133">Transmembrane helix</keyword>
<reference evidence="2 3" key="1">
    <citation type="journal article" date="2016" name="Nat. Commun.">
        <title>Thousands of microbial genomes shed light on interconnected biogeochemical processes in an aquifer system.</title>
        <authorList>
            <person name="Anantharaman K."/>
            <person name="Brown C.T."/>
            <person name="Hug L.A."/>
            <person name="Sharon I."/>
            <person name="Castelle C.J."/>
            <person name="Probst A.J."/>
            <person name="Thomas B.C."/>
            <person name="Singh A."/>
            <person name="Wilkins M.J."/>
            <person name="Karaoz U."/>
            <person name="Brodie E.L."/>
            <person name="Williams K.H."/>
            <person name="Hubbard S.S."/>
            <person name="Banfield J.F."/>
        </authorList>
    </citation>
    <scope>NUCLEOTIDE SEQUENCE [LARGE SCALE GENOMIC DNA]</scope>
</reference>
<dbReference type="EMBL" id="MHTL01000010">
    <property type="protein sequence ID" value="OHA60717.1"/>
    <property type="molecule type" value="Genomic_DNA"/>
</dbReference>
<evidence type="ECO:0000313" key="3">
    <source>
        <dbReference type="Proteomes" id="UP000177090"/>
    </source>
</evidence>
<accession>A0A1G2QJU4</accession>
<dbReference type="Proteomes" id="UP000177090">
    <property type="component" value="Unassembled WGS sequence"/>
</dbReference>
<keyword evidence="1" id="KW-0812">Transmembrane</keyword>
<evidence type="ECO:0000313" key="2">
    <source>
        <dbReference type="EMBL" id="OHA60717.1"/>
    </source>
</evidence>
<dbReference type="AlphaFoldDB" id="A0A1G2QJU4"/>
<proteinExistence type="predicted"/>
<protein>
    <submittedName>
        <fullName evidence="2">Uncharacterized protein</fullName>
    </submittedName>
</protein>